<dbReference type="AlphaFoldDB" id="A0A1U7NLJ0"/>
<evidence type="ECO:0000313" key="2">
    <source>
        <dbReference type="Proteomes" id="UP000186705"/>
    </source>
</evidence>
<dbReference type="STRING" id="1862672.BO225_08045"/>
<dbReference type="Proteomes" id="UP000186705">
    <property type="component" value="Unassembled WGS sequence"/>
</dbReference>
<reference evidence="1 2" key="1">
    <citation type="submission" date="2016-11" db="EMBL/GenBank/DDBJ databases">
        <title>Description of two novel members of the family Erysipelotrichaceae: Ileibacterium lipovorans gen. nov., sp. nov. and Dubosiella newyorkensis, gen. nov., sp. nov.</title>
        <authorList>
            <person name="Cox L.M."/>
            <person name="Sohn J."/>
            <person name="Tyrrell K.L."/>
            <person name="Citron D.M."/>
            <person name="Lawson P.A."/>
            <person name="Patel N.B."/>
            <person name="Iizumi T."/>
            <person name="Perez-Perez G.I."/>
            <person name="Goldstein E.J."/>
            <person name="Blaser M.J."/>
        </authorList>
    </citation>
    <scope>NUCLEOTIDE SEQUENCE [LARGE SCALE GENOMIC DNA]</scope>
    <source>
        <strain evidence="1 2">NYU-BL-A4</strain>
    </source>
</reference>
<sequence>MVKKKEGNEMRQKYYYARLMTEKRKKSYASKTKTMLKRAAAMSGFAIDPSMSMSHPFIRGCEFRYNEIELYRLQDLNDTFTIPYSKIKWMDFFVVARRWAGGGVMMALNVMYNFDLVIHLKDDKEIEVEFPADYSFRTIIDQLRPINVPVIDQFDVFANFPNERAFKKEFVPYFQEHYSNLAMQYGLEDPRVAFNPM</sequence>
<keyword evidence="2" id="KW-1185">Reference proteome</keyword>
<gene>
    <name evidence="1" type="ORF">BO225_08045</name>
</gene>
<dbReference type="EMBL" id="MPKA01000083">
    <property type="protein sequence ID" value="OLU45587.1"/>
    <property type="molecule type" value="Genomic_DNA"/>
</dbReference>
<name>A0A1U7NLJ0_9FIRM</name>
<proteinExistence type="predicted"/>
<evidence type="ECO:0000313" key="1">
    <source>
        <dbReference type="EMBL" id="OLU45587.1"/>
    </source>
</evidence>
<organism evidence="1 2">
    <name type="scientific">Dubosiella newyorkensis</name>
    <dbReference type="NCBI Taxonomy" id="1862672"/>
    <lineage>
        <taxon>Bacteria</taxon>
        <taxon>Bacillati</taxon>
        <taxon>Bacillota</taxon>
        <taxon>Erysipelotrichia</taxon>
        <taxon>Erysipelotrichales</taxon>
        <taxon>Erysipelotrichaceae</taxon>
        <taxon>Dubosiella</taxon>
    </lineage>
</organism>
<comment type="caution">
    <text evidence="1">The sequence shown here is derived from an EMBL/GenBank/DDBJ whole genome shotgun (WGS) entry which is preliminary data.</text>
</comment>
<accession>A0A1U7NLJ0</accession>
<protein>
    <submittedName>
        <fullName evidence="1">Uncharacterized protein</fullName>
    </submittedName>
</protein>